<evidence type="ECO:0000313" key="2">
    <source>
        <dbReference type="EMBL" id="KAF4745354.1"/>
    </source>
</evidence>
<evidence type="ECO:0000313" key="3">
    <source>
        <dbReference type="Proteomes" id="UP000553632"/>
    </source>
</evidence>
<proteinExistence type="predicted"/>
<sequence length="147" mass="15793">GERVDKIKPGRYYGATLTAVGTLEWVEMNVVSTKDDDIKAWFLFGVLEPITPVRGTVKAPGHATGATNDDTPRETPVMSTEDAPSPSTTEAVTENPPGAGVNKMEPGLYYGAASITIGTLEWVEMNVVLSADDDVKAWFLFGNSDEK</sequence>
<protein>
    <submittedName>
        <fullName evidence="2">Uncharacterized protein</fullName>
    </submittedName>
</protein>
<evidence type="ECO:0000256" key="1">
    <source>
        <dbReference type="SAM" id="MobiDB-lite"/>
    </source>
</evidence>
<feature type="region of interest" description="Disordered" evidence="1">
    <location>
        <begin position="55"/>
        <end position="100"/>
    </location>
</feature>
<feature type="non-terminal residue" evidence="2">
    <location>
        <position position="1"/>
    </location>
</feature>
<dbReference type="EMBL" id="JABANO010010324">
    <property type="protein sequence ID" value="KAF4745354.1"/>
    <property type="molecule type" value="Genomic_DNA"/>
</dbReference>
<accession>A0A7J6TJ65</accession>
<dbReference type="AlphaFoldDB" id="A0A7J6TJ65"/>
<dbReference type="Proteomes" id="UP000553632">
    <property type="component" value="Unassembled WGS sequence"/>
</dbReference>
<feature type="non-terminal residue" evidence="2">
    <location>
        <position position="147"/>
    </location>
</feature>
<comment type="caution">
    <text evidence="2">The sequence shown here is derived from an EMBL/GenBank/DDBJ whole genome shotgun (WGS) entry which is preliminary data.</text>
</comment>
<keyword evidence="3" id="KW-1185">Reference proteome</keyword>
<gene>
    <name evidence="2" type="ORF">FOZ63_002635</name>
</gene>
<reference evidence="2 3" key="1">
    <citation type="submission" date="2020-04" db="EMBL/GenBank/DDBJ databases">
        <title>Perkinsus olseni comparative genomics.</title>
        <authorList>
            <person name="Bogema D.R."/>
        </authorList>
    </citation>
    <scope>NUCLEOTIDE SEQUENCE [LARGE SCALE GENOMIC DNA]</scope>
    <source>
        <strain evidence="2 3">ATCC PRA-207</strain>
    </source>
</reference>
<organism evidence="2 3">
    <name type="scientific">Perkinsus olseni</name>
    <name type="common">Perkinsus atlanticus</name>
    <dbReference type="NCBI Taxonomy" id="32597"/>
    <lineage>
        <taxon>Eukaryota</taxon>
        <taxon>Sar</taxon>
        <taxon>Alveolata</taxon>
        <taxon>Perkinsozoa</taxon>
        <taxon>Perkinsea</taxon>
        <taxon>Perkinsida</taxon>
        <taxon>Perkinsidae</taxon>
        <taxon>Perkinsus</taxon>
    </lineage>
</organism>
<name>A0A7J6TJ65_PEROL</name>